<dbReference type="AlphaFoldDB" id="A0A1N7NK13"/>
<evidence type="ECO:0000313" key="1">
    <source>
        <dbReference type="EMBL" id="SIS98519.1"/>
    </source>
</evidence>
<dbReference type="Proteomes" id="UP000186744">
    <property type="component" value="Unassembled WGS sequence"/>
</dbReference>
<protein>
    <submittedName>
        <fullName evidence="1">Uncharacterized protein</fullName>
    </submittedName>
</protein>
<dbReference type="EMBL" id="FTOL01000003">
    <property type="protein sequence ID" value="SIS98519.1"/>
    <property type="molecule type" value="Genomic_DNA"/>
</dbReference>
<organism evidence="1 2">
    <name type="scientific">Chryseobacterium ureilyticum</name>
    <dbReference type="NCBI Taxonomy" id="373668"/>
    <lineage>
        <taxon>Bacteria</taxon>
        <taxon>Pseudomonadati</taxon>
        <taxon>Bacteroidota</taxon>
        <taxon>Flavobacteriia</taxon>
        <taxon>Flavobacteriales</taxon>
        <taxon>Weeksellaceae</taxon>
        <taxon>Chryseobacterium group</taxon>
        <taxon>Chryseobacterium</taxon>
    </lineage>
</organism>
<sequence length="29" mass="3332">MTTYTFGNKKIKKVRDIEGASDSIKSRTR</sequence>
<gene>
    <name evidence="1" type="ORF">SAMN05421786_103608</name>
</gene>
<proteinExistence type="predicted"/>
<accession>A0A1N7NK13</accession>
<evidence type="ECO:0000313" key="2">
    <source>
        <dbReference type="Proteomes" id="UP000186744"/>
    </source>
</evidence>
<name>A0A1N7NK13_9FLAO</name>
<keyword evidence="2" id="KW-1185">Reference proteome</keyword>
<reference evidence="2" key="1">
    <citation type="submission" date="2017-01" db="EMBL/GenBank/DDBJ databases">
        <authorList>
            <person name="Varghese N."/>
            <person name="Submissions S."/>
        </authorList>
    </citation>
    <scope>NUCLEOTIDE SEQUENCE [LARGE SCALE GENOMIC DNA]</scope>
    <source>
        <strain evidence="2">DSM 18017</strain>
    </source>
</reference>